<dbReference type="OrthoDB" id="3057168at2759"/>
<sequence>MSVFRTASDESPEGDKRQYATNILRLSRSVKPVADSGREQIVFYQSGVGSQSNFNGAGGAGVIDEMALGTFVASKIRDVYAFIAQNYRDGDIICIFGYVKGAYTARKVAGLIDRIGLLETRDLGHFFKIWKQLYDGVEPQLTGRNVDIDCVGVFDTVGSVWKEIDALNIADNSLPKSIKTALHAVSFHENRDRFLPTLWIPPKEGLGEGQVLKEVWFPGAHADVGGGYERHELSDITLFWMAGEIQTLGVPLGLDYDFLKSLRQPVPDAGWGASQPHNAWNEMDWKMKLVIHAKDRLKGEVLTDKAVFHESMLVSPGPNELNDPKSMITLNDLDWTPKTLPLNKFEKKCKDSWKLRVGSIRPSSAASTKLTHVTSECAVGPPGIRDPRGVVRLIKRVALLEVDPSLQFKLLYMWFSCAGQQRSTFKGRWVE</sequence>
<organism evidence="2 3">
    <name type="scientific">Coniophora puteana (strain RWD-64-598)</name>
    <name type="common">Brown rot fungus</name>
    <dbReference type="NCBI Taxonomy" id="741705"/>
    <lineage>
        <taxon>Eukaryota</taxon>
        <taxon>Fungi</taxon>
        <taxon>Dikarya</taxon>
        <taxon>Basidiomycota</taxon>
        <taxon>Agaricomycotina</taxon>
        <taxon>Agaricomycetes</taxon>
        <taxon>Agaricomycetidae</taxon>
        <taxon>Boletales</taxon>
        <taxon>Coniophorineae</taxon>
        <taxon>Coniophoraceae</taxon>
        <taxon>Coniophora</taxon>
    </lineage>
</organism>
<dbReference type="Proteomes" id="UP000053558">
    <property type="component" value="Unassembled WGS sequence"/>
</dbReference>
<dbReference type="EMBL" id="JH711593">
    <property type="protein sequence ID" value="EIW74303.1"/>
    <property type="molecule type" value="Genomic_DNA"/>
</dbReference>
<feature type="domain" description="T6SS Phospholipase effector Tle1-like catalytic" evidence="1">
    <location>
        <begin position="14"/>
        <end position="243"/>
    </location>
</feature>
<dbReference type="Pfam" id="PF09994">
    <property type="entry name" value="T6SS_Tle1-like_cat"/>
    <property type="match status" value="1"/>
</dbReference>
<dbReference type="PANTHER" id="PTHR33840:SF1">
    <property type="entry name" value="TLE1 PHOSPHOLIPASE DOMAIN-CONTAINING PROTEIN"/>
    <property type="match status" value="1"/>
</dbReference>
<protein>
    <recommendedName>
        <fullName evidence="1">T6SS Phospholipase effector Tle1-like catalytic domain-containing protein</fullName>
    </recommendedName>
</protein>
<dbReference type="GeneID" id="19208582"/>
<dbReference type="OMA" id="WMAGEIS"/>
<accession>R7SDR1</accession>
<evidence type="ECO:0000313" key="2">
    <source>
        <dbReference type="EMBL" id="EIW74303.1"/>
    </source>
</evidence>
<dbReference type="RefSeq" id="XP_007775519.1">
    <property type="nucleotide sequence ID" value="XM_007777329.1"/>
</dbReference>
<dbReference type="KEGG" id="cput:CONPUDRAFT_67658"/>
<keyword evidence="3" id="KW-1185">Reference proteome</keyword>
<proteinExistence type="predicted"/>
<name>R7SDR1_CONPW</name>
<dbReference type="AlphaFoldDB" id="R7SDR1"/>
<dbReference type="PANTHER" id="PTHR33840">
    <property type="match status" value="1"/>
</dbReference>
<evidence type="ECO:0000313" key="3">
    <source>
        <dbReference type="Proteomes" id="UP000053558"/>
    </source>
</evidence>
<dbReference type="eggNOG" id="ENOG502QSYI">
    <property type="taxonomic scope" value="Eukaryota"/>
</dbReference>
<reference evidence="3" key="1">
    <citation type="journal article" date="2012" name="Science">
        <title>The Paleozoic origin of enzymatic lignin decomposition reconstructed from 31 fungal genomes.</title>
        <authorList>
            <person name="Floudas D."/>
            <person name="Binder M."/>
            <person name="Riley R."/>
            <person name="Barry K."/>
            <person name="Blanchette R.A."/>
            <person name="Henrissat B."/>
            <person name="Martinez A.T."/>
            <person name="Otillar R."/>
            <person name="Spatafora J.W."/>
            <person name="Yadav J.S."/>
            <person name="Aerts A."/>
            <person name="Benoit I."/>
            <person name="Boyd A."/>
            <person name="Carlson A."/>
            <person name="Copeland A."/>
            <person name="Coutinho P.M."/>
            <person name="de Vries R.P."/>
            <person name="Ferreira P."/>
            <person name="Findley K."/>
            <person name="Foster B."/>
            <person name="Gaskell J."/>
            <person name="Glotzer D."/>
            <person name="Gorecki P."/>
            <person name="Heitman J."/>
            <person name="Hesse C."/>
            <person name="Hori C."/>
            <person name="Igarashi K."/>
            <person name="Jurgens J.A."/>
            <person name="Kallen N."/>
            <person name="Kersten P."/>
            <person name="Kohler A."/>
            <person name="Kuees U."/>
            <person name="Kumar T.K.A."/>
            <person name="Kuo A."/>
            <person name="LaButti K."/>
            <person name="Larrondo L.F."/>
            <person name="Lindquist E."/>
            <person name="Ling A."/>
            <person name="Lombard V."/>
            <person name="Lucas S."/>
            <person name="Lundell T."/>
            <person name="Martin R."/>
            <person name="McLaughlin D.J."/>
            <person name="Morgenstern I."/>
            <person name="Morin E."/>
            <person name="Murat C."/>
            <person name="Nagy L.G."/>
            <person name="Nolan M."/>
            <person name="Ohm R.A."/>
            <person name="Patyshakuliyeva A."/>
            <person name="Rokas A."/>
            <person name="Ruiz-Duenas F.J."/>
            <person name="Sabat G."/>
            <person name="Salamov A."/>
            <person name="Samejima M."/>
            <person name="Schmutz J."/>
            <person name="Slot J.C."/>
            <person name="St John F."/>
            <person name="Stenlid J."/>
            <person name="Sun H."/>
            <person name="Sun S."/>
            <person name="Syed K."/>
            <person name="Tsang A."/>
            <person name="Wiebenga A."/>
            <person name="Young D."/>
            <person name="Pisabarro A."/>
            <person name="Eastwood D.C."/>
            <person name="Martin F."/>
            <person name="Cullen D."/>
            <person name="Grigoriev I.V."/>
            <person name="Hibbett D.S."/>
        </authorList>
    </citation>
    <scope>NUCLEOTIDE SEQUENCE [LARGE SCALE GENOMIC DNA]</scope>
    <source>
        <strain evidence="3">RWD-64-598 SS2</strain>
    </source>
</reference>
<evidence type="ECO:0000259" key="1">
    <source>
        <dbReference type="Pfam" id="PF09994"/>
    </source>
</evidence>
<gene>
    <name evidence="2" type="ORF">CONPUDRAFT_67658</name>
</gene>
<dbReference type="InterPro" id="IPR018712">
    <property type="entry name" value="Tle1-like_cat"/>
</dbReference>